<evidence type="ECO:0000256" key="1">
    <source>
        <dbReference type="SAM" id="Phobius"/>
    </source>
</evidence>
<keyword evidence="1" id="KW-1133">Transmembrane helix</keyword>
<dbReference type="GO" id="GO:0043683">
    <property type="term" value="P:type IV pilus assembly"/>
    <property type="evidence" value="ECO:0007669"/>
    <property type="project" value="InterPro"/>
</dbReference>
<dbReference type="Proteomes" id="UP000297447">
    <property type="component" value="Unassembled WGS sequence"/>
</dbReference>
<evidence type="ECO:0000313" key="3">
    <source>
        <dbReference type="Proteomes" id="UP000297447"/>
    </source>
</evidence>
<reference evidence="2 3" key="1">
    <citation type="submission" date="2019-03" db="EMBL/GenBank/DDBJ databases">
        <title>Genomics of glacier-inhabiting Cryobacterium strains.</title>
        <authorList>
            <person name="Liu Q."/>
            <person name="Xin Y.-H."/>
        </authorList>
    </citation>
    <scope>NUCLEOTIDE SEQUENCE [LARGE SCALE GENOMIC DNA]</scope>
    <source>
        <strain evidence="2 3">Hh14</strain>
    </source>
</reference>
<keyword evidence="1" id="KW-0812">Transmembrane</keyword>
<dbReference type="GO" id="GO:0043107">
    <property type="term" value="P:type IV pilus-dependent motility"/>
    <property type="evidence" value="ECO:0007669"/>
    <property type="project" value="InterPro"/>
</dbReference>
<sequence length="229" mass="23651">MQTNRVVKSQLVQSQRDKSRLWMAGAAFAALVAMLAGWFLGIEPALAAASSADTSRATVLVTNTTHAAVLAQLVEDSRDKNRLSAEFATMTASIPDGTGIPDFVNQIDALADANAVTIAGISVADAQSYTPGATVVDALITAQSLAALKVSISVDGDYEKVLQFVDGLQTGARLFLVTGITTQVDSEFTEQVDAEITGLVYVLVPPGSVVAPVVDPTLAAEASAAVEVG</sequence>
<dbReference type="RefSeq" id="WP_134517732.1">
    <property type="nucleotide sequence ID" value="NZ_SOHE01000007.1"/>
</dbReference>
<feature type="transmembrane region" description="Helical" evidence="1">
    <location>
        <begin position="21"/>
        <end position="41"/>
    </location>
</feature>
<accession>A0A4R9ABA7</accession>
<dbReference type="InterPro" id="IPR014717">
    <property type="entry name" value="Transl_elong_EF1B/ribsomal_bS6"/>
</dbReference>
<dbReference type="EMBL" id="SOHE01000007">
    <property type="protein sequence ID" value="TFD55425.1"/>
    <property type="molecule type" value="Genomic_DNA"/>
</dbReference>
<comment type="caution">
    <text evidence="2">The sequence shown here is derived from an EMBL/GenBank/DDBJ whole genome shotgun (WGS) entry which is preliminary data.</text>
</comment>
<dbReference type="Gene3D" id="3.30.70.60">
    <property type="match status" value="1"/>
</dbReference>
<protein>
    <submittedName>
        <fullName evidence="2">Uncharacterized protein</fullName>
    </submittedName>
</protein>
<proteinExistence type="predicted"/>
<name>A0A4R9ABA7_9MICO</name>
<organism evidence="2 3">
    <name type="scientific">Cryobacterium frigoriphilum</name>
    <dbReference type="NCBI Taxonomy" id="1259150"/>
    <lineage>
        <taxon>Bacteria</taxon>
        <taxon>Bacillati</taxon>
        <taxon>Actinomycetota</taxon>
        <taxon>Actinomycetes</taxon>
        <taxon>Micrococcales</taxon>
        <taxon>Microbacteriaceae</taxon>
        <taxon>Cryobacterium</taxon>
    </lineage>
</organism>
<evidence type="ECO:0000313" key="2">
    <source>
        <dbReference type="EMBL" id="TFD55425.1"/>
    </source>
</evidence>
<keyword evidence="3" id="KW-1185">Reference proteome</keyword>
<dbReference type="OrthoDB" id="5149329at2"/>
<dbReference type="AlphaFoldDB" id="A0A4R9ABA7"/>
<gene>
    <name evidence="2" type="ORF">E3T55_01040</name>
</gene>
<keyword evidence="1" id="KW-0472">Membrane</keyword>